<dbReference type="InterPro" id="IPR002500">
    <property type="entry name" value="PAPS_reduct_dom"/>
</dbReference>
<name>X1R9G6_9ZZZZ</name>
<protein>
    <recommendedName>
        <fullName evidence="2">Phosphoadenosine phosphosulphate reductase domain-containing protein</fullName>
    </recommendedName>
</protein>
<keyword evidence="1" id="KW-0472">Membrane</keyword>
<dbReference type="AlphaFoldDB" id="X1R9G6"/>
<organism evidence="3">
    <name type="scientific">marine sediment metagenome</name>
    <dbReference type="NCBI Taxonomy" id="412755"/>
    <lineage>
        <taxon>unclassified sequences</taxon>
        <taxon>metagenomes</taxon>
        <taxon>ecological metagenomes</taxon>
    </lineage>
</organism>
<dbReference type="PANTHER" id="PTHR43196">
    <property type="entry name" value="SULFATE ADENYLYLTRANSFERASE SUBUNIT 2"/>
    <property type="match status" value="1"/>
</dbReference>
<keyword evidence="1" id="KW-1133">Transmembrane helix</keyword>
<gene>
    <name evidence="3" type="ORF">S12H4_16268</name>
</gene>
<reference evidence="3" key="1">
    <citation type="journal article" date="2014" name="Front. Microbiol.">
        <title>High frequency of phylogenetically diverse reductive dehalogenase-homologous genes in deep subseafloor sedimentary metagenomes.</title>
        <authorList>
            <person name="Kawai M."/>
            <person name="Futagami T."/>
            <person name="Toyoda A."/>
            <person name="Takaki Y."/>
            <person name="Nishi S."/>
            <person name="Hori S."/>
            <person name="Arai W."/>
            <person name="Tsubouchi T."/>
            <person name="Morono Y."/>
            <person name="Uchiyama I."/>
            <person name="Ito T."/>
            <person name="Fujiyama A."/>
            <person name="Inagaki F."/>
            <person name="Takami H."/>
        </authorList>
    </citation>
    <scope>NUCLEOTIDE SEQUENCE</scope>
    <source>
        <strain evidence="3">Expedition CK06-06</strain>
    </source>
</reference>
<evidence type="ECO:0000313" key="3">
    <source>
        <dbReference type="EMBL" id="GAI77198.1"/>
    </source>
</evidence>
<feature type="transmembrane region" description="Helical" evidence="1">
    <location>
        <begin position="289"/>
        <end position="312"/>
    </location>
</feature>
<dbReference type="InterPro" id="IPR050128">
    <property type="entry name" value="Sulfate_adenylyltrnsfr_sub2"/>
</dbReference>
<feature type="transmembrane region" description="Helical" evidence="1">
    <location>
        <begin position="211"/>
        <end position="232"/>
    </location>
</feature>
<dbReference type="EMBL" id="BARW01007858">
    <property type="protein sequence ID" value="GAI77198.1"/>
    <property type="molecule type" value="Genomic_DNA"/>
</dbReference>
<evidence type="ECO:0000259" key="2">
    <source>
        <dbReference type="Pfam" id="PF01507"/>
    </source>
</evidence>
<dbReference type="Pfam" id="PF01507">
    <property type="entry name" value="PAPS_reduct"/>
    <property type="match status" value="1"/>
</dbReference>
<dbReference type="Gene3D" id="3.40.50.620">
    <property type="entry name" value="HUPs"/>
    <property type="match status" value="1"/>
</dbReference>
<dbReference type="InterPro" id="IPR014729">
    <property type="entry name" value="Rossmann-like_a/b/a_fold"/>
</dbReference>
<dbReference type="PANTHER" id="PTHR43196:SF2">
    <property type="entry name" value="PHOSPHOADENOSINE PHOSPHOSULFATE REDUCTASE"/>
    <property type="match status" value="1"/>
</dbReference>
<dbReference type="GO" id="GO:0003824">
    <property type="term" value="F:catalytic activity"/>
    <property type="evidence" value="ECO:0007669"/>
    <property type="project" value="InterPro"/>
</dbReference>
<proteinExistence type="predicted"/>
<evidence type="ECO:0000256" key="1">
    <source>
        <dbReference type="SAM" id="Phobius"/>
    </source>
</evidence>
<feature type="transmembrane region" description="Helical" evidence="1">
    <location>
        <begin position="186"/>
        <end position="204"/>
    </location>
</feature>
<keyword evidence="1" id="KW-0812">Transmembrane</keyword>
<comment type="caution">
    <text evidence="3">The sequence shown here is derived from an EMBL/GenBank/DDBJ whole genome shotgun (WGS) entry which is preliminary data.</text>
</comment>
<dbReference type="SUPFAM" id="SSF52402">
    <property type="entry name" value="Adenine nucleotide alpha hydrolases-like"/>
    <property type="match status" value="1"/>
</dbReference>
<feature type="domain" description="Phosphoadenosine phosphosulphate reductase" evidence="2">
    <location>
        <begin position="96"/>
        <end position="188"/>
    </location>
</feature>
<accession>X1R9G6</accession>
<sequence>MVNLSSSNKWWKPIEEAFAGTDLKGLKVNCPQCKEKGIVATRWIKGPALKPIYILHTKWRKVRKVCELNQEQSNNVRGQVSILESDIGGLLESRKPFILFSGGKDSLATLAYLKDIAKSINIDLTALYVDTTAGLPENMEYVKKVCRYLGINLKVVRPKIDYFTLAKKWGIPSFGYRWCCRELNKISAVPTIFFGTFFIASYAFRPKKTAFSCLKTSLCHLYIVLFNSYIILSKVTDSRNIFTRSAKSLHKSKCLIVEIIPEHFPILARCEFFKTTILYPSHAFCLKPVYVSLCIFGAMTIKYTFFLSRLLLVTKSS</sequence>